<proteinExistence type="predicted"/>
<dbReference type="Pfam" id="PF02913">
    <property type="entry name" value="FAD-oxidase_C"/>
    <property type="match status" value="1"/>
</dbReference>
<dbReference type="AlphaFoldDB" id="A0A399JCE4"/>
<dbReference type="Proteomes" id="UP000265419">
    <property type="component" value="Unassembled WGS sequence"/>
</dbReference>
<dbReference type="EMBL" id="QQXK01000007">
    <property type="protein sequence ID" value="RII42904.1"/>
    <property type="molecule type" value="Genomic_DNA"/>
</dbReference>
<dbReference type="InterPro" id="IPR051914">
    <property type="entry name" value="FAD-linked_OxidoTrans_Type4"/>
</dbReference>
<dbReference type="PANTHER" id="PTHR42934">
    <property type="entry name" value="GLYCOLATE OXIDASE SUBUNIT GLCD"/>
    <property type="match status" value="1"/>
</dbReference>
<dbReference type="SUPFAM" id="SSF55103">
    <property type="entry name" value="FAD-linked oxidases, C-terminal domain"/>
    <property type="match status" value="1"/>
</dbReference>
<dbReference type="PROSITE" id="PS51387">
    <property type="entry name" value="FAD_PCMH"/>
    <property type="match status" value="1"/>
</dbReference>
<reference evidence="6 7" key="1">
    <citation type="submission" date="2018-07" db="EMBL/GenBank/DDBJ databases">
        <title>Arthrobacter sp. nov., isolated from raw cow's milk with high bacterial count.</title>
        <authorList>
            <person name="Hahne J."/>
            <person name="Isele D."/>
            <person name="Lipski A."/>
        </authorList>
    </citation>
    <scope>NUCLEOTIDE SEQUENCE [LARGE SCALE GENOMIC DNA]</scope>
    <source>
        <strain evidence="6 7">JZ R-35</strain>
    </source>
</reference>
<comment type="caution">
    <text evidence="6">The sequence shown here is derived from an EMBL/GenBank/DDBJ whole genome shotgun (WGS) entry which is preliminary data.</text>
</comment>
<dbReference type="SUPFAM" id="SSF56176">
    <property type="entry name" value="FAD-binding/transporter-associated domain-like"/>
    <property type="match status" value="1"/>
</dbReference>
<dbReference type="Gene3D" id="3.30.70.2740">
    <property type="match status" value="1"/>
</dbReference>
<name>A0A399JCE4_9MICC</name>
<evidence type="ECO:0000256" key="2">
    <source>
        <dbReference type="ARBA" id="ARBA00022630"/>
    </source>
</evidence>
<protein>
    <submittedName>
        <fullName evidence="6">FAD-binding protein</fullName>
    </submittedName>
</protein>
<evidence type="ECO:0000256" key="3">
    <source>
        <dbReference type="ARBA" id="ARBA00022827"/>
    </source>
</evidence>
<dbReference type="PANTHER" id="PTHR42934:SF2">
    <property type="entry name" value="GLYCOLATE OXIDASE SUBUNIT GLCD"/>
    <property type="match status" value="1"/>
</dbReference>
<dbReference type="InterPro" id="IPR006094">
    <property type="entry name" value="Oxid_FAD_bind_N"/>
</dbReference>
<dbReference type="InterPro" id="IPR016166">
    <property type="entry name" value="FAD-bd_PCMH"/>
</dbReference>
<dbReference type="InterPro" id="IPR036318">
    <property type="entry name" value="FAD-bd_PCMH-like_sf"/>
</dbReference>
<dbReference type="InterPro" id="IPR004113">
    <property type="entry name" value="FAD-bd_oxidored_4_C"/>
</dbReference>
<dbReference type="InterPro" id="IPR016164">
    <property type="entry name" value="FAD-linked_Oxase-like_C"/>
</dbReference>
<organism evidence="6 7">
    <name type="scientific">Galactobacter valiniphilus</name>
    <dbReference type="NCBI Taxonomy" id="2676122"/>
    <lineage>
        <taxon>Bacteria</taxon>
        <taxon>Bacillati</taxon>
        <taxon>Actinomycetota</taxon>
        <taxon>Actinomycetes</taxon>
        <taxon>Micrococcales</taxon>
        <taxon>Micrococcaceae</taxon>
        <taxon>Galactobacter</taxon>
    </lineage>
</organism>
<keyword evidence="3" id="KW-0274">FAD</keyword>
<dbReference type="Pfam" id="PF01565">
    <property type="entry name" value="FAD_binding_4"/>
    <property type="match status" value="1"/>
</dbReference>
<sequence>MTQPASPATPDASPDAAALEALHAALPGRVSTDPELLRERSLDRSGQRVPGLPTAVILAASVEDVQAACRVAHAHGVPLVTRGAGTGLAGGALAGTGELVLDLSGLTEVLEINAANRLAVVQAGVINAELNARLAEHGLWWAPDPASKAISTVGGNIAMNAGGLLCAKYGVTREAVLGLKVVLADGSVIETGHRTVKGVTGYDVTALMIGSEGTLGVIVEATLKLLTAVTGPTPTLGAAFGSLEEAARAVADVSEAGLVPAAMELLDRPSLDALAAHTGTDAAPGAQAYLLVQTDGVAGAPELEAIAAILSRHGAACSVAADQDEAHKLFALRRELFPSLEGLGGTLLVEDVAVPKDRLAEAFAGIREIEARFGLSIPTAAHAGDGNLHPTFVVPGDEVPEVVWEAASELFALGLALGGTLSGEHGIGLLKRRWLRDELGETQHELQRGIKALFDPRGILNPGKVF</sequence>
<keyword evidence="4" id="KW-0560">Oxidoreductase</keyword>
<evidence type="ECO:0000259" key="5">
    <source>
        <dbReference type="PROSITE" id="PS51387"/>
    </source>
</evidence>
<feature type="domain" description="FAD-binding PCMH-type" evidence="5">
    <location>
        <begin position="49"/>
        <end position="228"/>
    </location>
</feature>
<dbReference type="RefSeq" id="WP_119424049.1">
    <property type="nucleotide sequence ID" value="NZ_QQXK01000007.1"/>
</dbReference>
<dbReference type="Gene3D" id="1.10.45.10">
    <property type="entry name" value="Vanillyl-alcohol Oxidase, Chain A, domain 4"/>
    <property type="match status" value="1"/>
</dbReference>
<dbReference type="FunFam" id="1.10.45.10:FF:000001">
    <property type="entry name" value="D-lactate dehydrogenase mitochondrial"/>
    <property type="match status" value="1"/>
</dbReference>
<dbReference type="InterPro" id="IPR016169">
    <property type="entry name" value="FAD-bd_PCMH_sub2"/>
</dbReference>
<evidence type="ECO:0000313" key="7">
    <source>
        <dbReference type="Proteomes" id="UP000265419"/>
    </source>
</evidence>
<evidence type="ECO:0000313" key="6">
    <source>
        <dbReference type="EMBL" id="RII42904.1"/>
    </source>
</evidence>
<dbReference type="InterPro" id="IPR016171">
    <property type="entry name" value="Vanillyl_alc_oxidase_C-sub2"/>
</dbReference>
<evidence type="ECO:0000256" key="1">
    <source>
        <dbReference type="ARBA" id="ARBA00001974"/>
    </source>
</evidence>
<accession>A0A399JCE4</accession>
<dbReference type="Gene3D" id="3.30.465.10">
    <property type="match status" value="1"/>
</dbReference>
<gene>
    <name evidence="6" type="ORF">DWB68_05030</name>
</gene>
<comment type="cofactor">
    <cofactor evidence="1">
        <name>FAD</name>
        <dbReference type="ChEBI" id="CHEBI:57692"/>
    </cofactor>
</comment>
<keyword evidence="2" id="KW-0285">Flavoprotein</keyword>
<dbReference type="GO" id="GO:0016491">
    <property type="term" value="F:oxidoreductase activity"/>
    <property type="evidence" value="ECO:0007669"/>
    <property type="project" value="UniProtKB-KW"/>
</dbReference>
<evidence type="ECO:0000256" key="4">
    <source>
        <dbReference type="ARBA" id="ARBA00023002"/>
    </source>
</evidence>
<dbReference type="GO" id="GO:0071949">
    <property type="term" value="F:FAD binding"/>
    <property type="evidence" value="ECO:0007669"/>
    <property type="project" value="InterPro"/>
</dbReference>
<keyword evidence="7" id="KW-1185">Reference proteome</keyword>